<dbReference type="EnsemblPlants" id="OMERI09G07540.1">
    <property type="protein sequence ID" value="OMERI09G07540.1"/>
    <property type="gene ID" value="OMERI09G07540"/>
</dbReference>
<evidence type="ECO:0000313" key="4">
    <source>
        <dbReference type="EnsemblPlants" id="OMERI09G07540.1"/>
    </source>
</evidence>
<evidence type="ECO:0000256" key="1">
    <source>
        <dbReference type="SAM" id="Coils"/>
    </source>
</evidence>
<feature type="transmembrane region" description="Helical" evidence="3">
    <location>
        <begin position="123"/>
        <end position="141"/>
    </location>
</feature>
<feature type="coiled-coil region" evidence="1">
    <location>
        <begin position="87"/>
        <end position="114"/>
    </location>
</feature>
<accession>A0A0E0ES04</accession>
<dbReference type="AlphaFoldDB" id="A0A0E0ES04"/>
<keyword evidence="3" id="KW-0812">Transmembrane</keyword>
<dbReference type="HOGENOM" id="CLU_153490_0_0_1"/>
<name>A0A0E0ES04_9ORYZ</name>
<keyword evidence="3" id="KW-0472">Membrane</keyword>
<sequence>MASTILRSAGGALRRSVLAGEQRLLTRRAVVVPALSAMEENPRRLSSASCDDGSTHKAAATAPSSSSDPAAELGNMENNEFLVCSYVSKKLDNIENLLDKMEALRKESDEADARFAQLRPYKAFACVSGILAFCYCASLWLR</sequence>
<evidence type="ECO:0000256" key="2">
    <source>
        <dbReference type="SAM" id="MobiDB-lite"/>
    </source>
</evidence>
<protein>
    <submittedName>
        <fullName evidence="4">Uncharacterized protein</fullName>
    </submittedName>
</protein>
<reference evidence="4" key="2">
    <citation type="submission" date="2018-05" db="EMBL/GenBank/DDBJ databases">
        <title>OmerRS3 (Oryza meridionalis Reference Sequence Version 3).</title>
        <authorList>
            <person name="Zhang J."/>
            <person name="Kudrna D."/>
            <person name="Lee S."/>
            <person name="Talag J."/>
            <person name="Welchert J."/>
            <person name="Wing R.A."/>
        </authorList>
    </citation>
    <scope>NUCLEOTIDE SEQUENCE [LARGE SCALE GENOMIC DNA]</scope>
    <source>
        <strain evidence="4">cv. OR44</strain>
    </source>
</reference>
<feature type="compositionally biased region" description="Low complexity" evidence="2">
    <location>
        <begin position="58"/>
        <end position="71"/>
    </location>
</feature>
<keyword evidence="5" id="KW-1185">Reference proteome</keyword>
<evidence type="ECO:0000256" key="3">
    <source>
        <dbReference type="SAM" id="Phobius"/>
    </source>
</evidence>
<dbReference type="Proteomes" id="UP000008021">
    <property type="component" value="Chromosome 9"/>
</dbReference>
<reference evidence="4" key="1">
    <citation type="submission" date="2015-04" db="UniProtKB">
        <authorList>
            <consortium name="EnsemblPlants"/>
        </authorList>
    </citation>
    <scope>IDENTIFICATION</scope>
</reference>
<feature type="region of interest" description="Disordered" evidence="2">
    <location>
        <begin position="41"/>
        <end position="73"/>
    </location>
</feature>
<evidence type="ECO:0000313" key="5">
    <source>
        <dbReference type="Proteomes" id="UP000008021"/>
    </source>
</evidence>
<organism evidence="4">
    <name type="scientific">Oryza meridionalis</name>
    <dbReference type="NCBI Taxonomy" id="40149"/>
    <lineage>
        <taxon>Eukaryota</taxon>
        <taxon>Viridiplantae</taxon>
        <taxon>Streptophyta</taxon>
        <taxon>Embryophyta</taxon>
        <taxon>Tracheophyta</taxon>
        <taxon>Spermatophyta</taxon>
        <taxon>Magnoliopsida</taxon>
        <taxon>Liliopsida</taxon>
        <taxon>Poales</taxon>
        <taxon>Poaceae</taxon>
        <taxon>BOP clade</taxon>
        <taxon>Oryzoideae</taxon>
        <taxon>Oryzeae</taxon>
        <taxon>Oryzinae</taxon>
        <taxon>Oryza</taxon>
    </lineage>
</organism>
<keyword evidence="3" id="KW-1133">Transmembrane helix</keyword>
<keyword evidence="1" id="KW-0175">Coiled coil</keyword>
<proteinExistence type="predicted"/>
<dbReference type="Gramene" id="OMERI09G07540.1">
    <property type="protein sequence ID" value="OMERI09G07540.1"/>
    <property type="gene ID" value="OMERI09G07540"/>
</dbReference>